<protein>
    <recommendedName>
        <fullName evidence="4">Vitellogenin domain-containing protein</fullName>
    </recommendedName>
</protein>
<feature type="domain" description="Vitellogenin" evidence="4">
    <location>
        <begin position="1"/>
        <end position="365"/>
    </location>
</feature>
<dbReference type="SUPFAM" id="SSF48431">
    <property type="entry name" value="Lipovitellin-phosvitin complex, superhelical domain"/>
    <property type="match status" value="1"/>
</dbReference>
<dbReference type="EMBL" id="AMQM01007984">
    <property type="status" value="NOT_ANNOTATED_CDS"/>
    <property type="molecule type" value="Genomic_DNA"/>
</dbReference>
<dbReference type="InParanoid" id="T1FHS8"/>
<dbReference type="eggNOG" id="KOG4338">
    <property type="taxonomic scope" value="Eukaryota"/>
</dbReference>
<evidence type="ECO:0000313" key="5">
    <source>
        <dbReference type="EMBL" id="ESN91266.1"/>
    </source>
</evidence>
<accession>T1FHS8</accession>
<organism evidence="6 7">
    <name type="scientific">Helobdella robusta</name>
    <name type="common">Californian leech</name>
    <dbReference type="NCBI Taxonomy" id="6412"/>
    <lineage>
        <taxon>Eukaryota</taxon>
        <taxon>Metazoa</taxon>
        <taxon>Spiralia</taxon>
        <taxon>Lophotrochozoa</taxon>
        <taxon>Annelida</taxon>
        <taxon>Clitellata</taxon>
        <taxon>Hirudinea</taxon>
        <taxon>Rhynchobdellida</taxon>
        <taxon>Glossiphoniidae</taxon>
        <taxon>Helobdella</taxon>
    </lineage>
</organism>
<dbReference type="InterPro" id="IPR015819">
    <property type="entry name" value="Lipid_transp_b-sht_shell"/>
</dbReference>
<dbReference type="RefSeq" id="XP_009030669.1">
    <property type="nucleotide sequence ID" value="XM_009032421.1"/>
</dbReference>
<dbReference type="Gene3D" id="2.20.50.20">
    <property type="entry name" value="Lipovitellin. Chain A, domain 3"/>
    <property type="match status" value="1"/>
</dbReference>
<sequence length="526" mass="60042">MFLGNCNCFFKRSQKLVLQSVKDSILPQFDEKFDRETDSQIMKLPIDELRQGERFPEDQETVHTIGIKFEELAVLIETNVLEETLPQKIMQLSLLMKELSKEALVTMFQTLKSQVNTNTRSKIKFEIFADLLPTAQSAAVVPAVVDLIASRSIYGLRAHIALNAIALISFPTKKNVEYLMRLLEKIGNSEGPEECSHLRQTVLLTIGSLGNKAITLIRQKKMTDVESKDIPDNILLKLARLLSEPRDVLEKIAVVKAMGNLGSKKSVILLRNIIFEPSLSESLRMHAIYALRKTSVFYPNDVHPICLAVFMDHSQPIKIRQAAFDVVRNGFPSLTVLQMIGQSMRDEPHRQIKTYVYTSLAEYARKVLKQIRPLIPGLLDSKAIDAQFFSEKLNIGGTLNLRKIRQTESPLPDKFILSSHGHIFDNHLKFIEIGVQLNKVYEMVRDIYGLGPYGEYWTQGSKGFKTEIELPKELLDWLKSKSSTMPLKEPQLEAYLDIVGQELQFVELNKERLLAIKEYRKINMFH</sequence>
<reference evidence="7" key="1">
    <citation type="submission" date="2012-12" db="EMBL/GenBank/DDBJ databases">
        <authorList>
            <person name="Hellsten U."/>
            <person name="Grimwood J."/>
            <person name="Chapman J.A."/>
            <person name="Shapiro H."/>
            <person name="Aerts A."/>
            <person name="Otillar R.P."/>
            <person name="Terry A.Y."/>
            <person name="Boore J.L."/>
            <person name="Simakov O."/>
            <person name="Marletaz F."/>
            <person name="Cho S.-J."/>
            <person name="Edsinger-Gonzales E."/>
            <person name="Havlak P."/>
            <person name="Kuo D.-H."/>
            <person name="Larsson T."/>
            <person name="Lv J."/>
            <person name="Arendt D."/>
            <person name="Savage R."/>
            <person name="Osoegawa K."/>
            <person name="de Jong P."/>
            <person name="Lindberg D.R."/>
            <person name="Seaver E.C."/>
            <person name="Weisblat D.A."/>
            <person name="Putnam N.H."/>
            <person name="Grigoriev I.V."/>
            <person name="Rokhsar D.S."/>
        </authorList>
    </citation>
    <scope>NUCLEOTIDE SEQUENCE</scope>
</reference>
<dbReference type="KEGG" id="hro:HELRODRAFT_182124"/>
<dbReference type="AlphaFoldDB" id="T1FHS8"/>
<gene>
    <name evidence="6" type="primary">20208377</name>
    <name evidence="5" type="ORF">HELRODRAFT_182124</name>
</gene>
<evidence type="ECO:0000256" key="2">
    <source>
        <dbReference type="ARBA" id="ARBA00023180"/>
    </source>
</evidence>
<dbReference type="InterPro" id="IPR011030">
    <property type="entry name" value="Lipovitellin_superhlx_dom"/>
</dbReference>
<dbReference type="Gene3D" id="1.25.10.20">
    <property type="entry name" value="Vitellinogen, superhelical"/>
    <property type="match status" value="1"/>
</dbReference>
<dbReference type="PANTHER" id="PTHR23345:SF15">
    <property type="entry name" value="VITELLOGENIN 1-RELATED"/>
    <property type="match status" value="1"/>
</dbReference>
<evidence type="ECO:0000313" key="6">
    <source>
        <dbReference type="EnsemblMetazoa" id="HelroP182124"/>
    </source>
</evidence>
<dbReference type="InterPro" id="IPR015255">
    <property type="entry name" value="Vitellinogen_open_b-sht"/>
</dbReference>
<proteinExistence type="predicted"/>
<dbReference type="PROSITE" id="PS51211">
    <property type="entry name" value="VITELLOGENIN"/>
    <property type="match status" value="1"/>
</dbReference>
<dbReference type="Pfam" id="PF01347">
    <property type="entry name" value="Vitellogenin_N"/>
    <property type="match status" value="1"/>
</dbReference>
<keyword evidence="1" id="KW-1015">Disulfide bond</keyword>
<dbReference type="CTD" id="20208377"/>
<evidence type="ECO:0000259" key="4">
    <source>
        <dbReference type="PROSITE" id="PS51211"/>
    </source>
</evidence>
<reference evidence="5 7" key="2">
    <citation type="journal article" date="2013" name="Nature">
        <title>Insights into bilaterian evolution from three spiralian genomes.</title>
        <authorList>
            <person name="Simakov O."/>
            <person name="Marletaz F."/>
            <person name="Cho S.J."/>
            <person name="Edsinger-Gonzales E."/>
            <person name="Havlak P."/>
            <person name="Hellsten U."/>
            <person name="Kuo D.H."/>
            <person name="Larsson T."/>
            <person name="Lv J."/>
            <person name="Arendt D."/>
            <person name="Savage R."/>
            <person name="Osoegawa K."/>
            <person name="de Jong P."/>
            <person name="Grimwood J."/>
            <person name="Chapman J.A."/>
            <person name="Shapiro H."/>
            <person name="Aerts A."/>
            <person name="Otillar R.P."/>
            <person name="Terry A.Y."/>
            <person name="Boore J.L."/>
            <person name="Grigoriev I.V."/>
            <person name="Lindberg D.R."/>
            <person name="Seaver E.C."/>
            <person name="Weisblat D.A."/>
            <person name="Putnam N.H."/>
            <person name="Rokhsar D.S."/>
        </authorList>
    </citation>
    <scope>NUCLEOTIDE SEQUENCE</scope>
</reference>
<dbReference type="HOGENOM" id="CLU_518053_0_0_1"/>
<reference evidence="6" key="3">
    <citation type="submission" date="2015-06" db="UniProtKB">
        <authorList>
            <consortium name="EnsemblMetazoa"/>
        </authorList>
    </citation>
    <scope>IDENTIFICATION</scope>
</reference>
<dbReference type="OrthoDB" id="5956066at2759"/>
<keyword evidence="2" id="KW-0325">Glycoprotein</keyword>
<dbReference type="EnsemblMetazoa" id="HelroT182124">
    <property type="protein sequence ID" value="HelroP182124"/>
    <property type="gene ID" value="HelroG182124"/>
</dbReference>
<dbReference type="EMBL" id="KB097701">
    <property type="protein sequence ID" value="ESN91266.1"/>
    <property type="molecule type" value="Genomic_DNA"/>
</dbReference>
<dbReference type="InterPro" id="IPR050733">
    <property type="entry name" value="Vitellogenin/Apolipophorin"/>
</dbReference>
<keyword evidence="7" id="KW-1185">Reference proteome</keyword>
<dbReference type="GO" id="GO:0005319">
    <property type="term" value="F:lipid transporter activity"/>
    <property type="evidence" value="ECO:0007669"/>
    <property type="project" value="InterPro"/>
</dbReference>
<dbReference type="GO" id="GO:0045735">
    <property type="term" value="F:nutrient reservoir activity"/>
    <property type="evidence" value="ECO:0007669"/>
    <property type="project" value="UniProtKB-KW"/>
</dbReference>
<dbReference type="Proteomes" id="UP000015101">
    <property type="component" value="Unassembled WGS sequence"/>
</dbReference>
<dbReference type="InterPro" id="IPR015817">
    <property type="entry name" value="Vitellinogen_open_b-sht_sub1"/>
</dbReference>
<dbReference type="GeneID" id="20208377"/>
<dbReference type="STRING" id="6412.T1FHS8"/>
<evidence type="ECO:0000256" key="3">
    <source>
        <dbReference type="PROSITE-ProRule" id="PRU00557"/>
    </source>
</evidence>
<evidence type="ECO:0000313" key="7">
    <source>
        <dbReference type="Proteomes" id="UP000015101"/>
    </source>
</evidence>
<evidence type="ECO:0000256" key="1">
    <source>
        <dbReference type="ARBA" id="ARBA00023157"/>
    </source>
</evidence>
<name>T1FHS8_HELRO</name>
<comment type="caution">
    <text evidence="3">Lacks conserved residue(s) required for the propagation of feature annotation.</text>
</comment>
<dbReference type="SUPFAM" id="SSF56968">
    <property type="entry name" value="Lipovitellin-phosvitin complex, beta-sheet shell regions"/>
    <property type="match status" value="1"/>
</dbReference>
<dbReference type="Pfam" id="PF09172">
    <property type="entry name" value="Vit_open_b-sht"/>
    <property type="match status" value="1"/>
</dbReference>
<dbReference type="PANTHER" id="PTHR23345">
    <property type="entry name" value="VITELLOGENIN-RELATED"/>
    <property type="match status" value="1"/>
</dbReference>
<dbReference type="InterPro" id="IPR001747">
    <property type="entry name" value="Vitellogenin_N"/>
</dbReference>